<protein>
    <submittedName>
        <fullName evidence="1">Uncharacterized protein</fullName>
    </submittedName>
</protein>
<evidence type="ECO:0000313" key="1">
    <source>
        <dbReference type="EMBL" id="GAO28298.1"/>
    </source>
</evidence>
<dbReference type="STRING" id="1236989.JCM15548_1373"/>
<dbReference type="AlphaFoldDB" id="A0A0E9LSM9"/>
<gene>
    <name evidence="1" type="ORF">JCM15548_1373</name>
</gene>
<proteinExistence type="predicted"/>
<reference evidence="1 2" key="1">
    <citation type="journal article" date="2015" name="Microbes Environ.">
        <title>Distribution and evolution of nitrogen fixation genes in the phylum bacteroidetes.</title>
        <authorList>
            <person name="Inoue J."/>
            <person name="Oshima K."/>
            <person name="Suda W."/>
            <person name="Sakamoto M."/>
            <person name="Iino T."/>
            <person name="Noda S."/>
            <person name="Hongoh Y."/>
            <person name="Hattori M."/>
            <person name="Ohkuma M."/>
        </authorList>
    </citation>
    <scope>NUCLEOTIDE SEQUENCE [LARGE SCALE GENOMIC DNA]</scope>
    <source>
        <strain evidence="1">JCM 15548</strain>
    </source>
</reference>
<comment type="caution">
    <text evidence="1">The sequence shown here is derived from an EMBL/GenBank/DDBJ whole genome shotgun (WGS) entry which is preliminary data.</text>
</comment>
<evidence type="ECO:0000313" key="2">
    <source>
        <dbReference type="Proteomes" id="UP000032900"/>
    </source>
</evidence>
<sequence>MWQSHLAVLHRVGEEKQVAVPPFLSTRVMAGLKEPETRVQLLSVWKQALQVAAVLLALVGGYSASVRMEERSATEDFSVVLSDYFLMEPGSSIEEGWLYSETYEQE</sequence>
<keyword evidence="2" id="KW-1185">Reference proteome</keyword>
<organism evidence="1 2">
    <name type="scientific">Geofilum rubicundum JCM 15548</name>
    <dbReference type="NCBI Taxonomy" id="1236989"/>
    <lineage>
        <taxon>Bacteria</taxon>
        <taxon>Pseudomonadati</taxon>
        <taxon>Bacteroidota</taxon>
        <taxon>Bacteroidia</taxon>
        <taxon>Marinilabiliales</taxon>
        <taxon>Marinilabiliaceae</taxon>
        <taxon>Geofilum</taxon>
    </lineage>
</organism>
<dbReference type="EMBL" id="BAZW01000002">
    <property type="protein sequence ID" value="GAO28298.1"/>
    <property type="molecule type" value="Genomic_DNA"/>
</dbReference>
<name>A0A0E9LSM9_9BACT</name>
<accession>A0A0E9LSM9</accession>
<dbReference type="Proteomes" id="UP000032900">
    <property type="component" value="Unassembled WGS sequence"/>
</dbReference>